<dbReference type="PANTHER" id="PTHR35870:SF1">
    <property type="entry name" value="PROTEIN, PUTATIVE (AFU_ORTHOLOGUE AFUA_5G03330)-RELATED"/>
    <property type="match status" value="1"/>
</dbReference>
<evidence type="ECO:0008006" key="4">
    <source>
        <dbReference type="Google" id="ProtNLM"/>
    </source>
</evidence>
<gene>
    <name evidence="2" type="ORF">O0I10_006762</name>
</gene>
<comment type="caution">
    <text evidence="2">The sequence shown here is derived from an EMBL/GenBank/DDBJ whole genome shotgun (WGS) entry which is preliminary data.</text>
</comment>
<dbReference type="Pfam" id="PF14027">
    <property type="entry name" value="Questin_oxidase"/>
    <property type="match status" value="1"/>
</dbReference>
<keyword evidence="1" id="KW-0560">Oxidoreductase</keyword>
<dbReference type="PANTHER" id="PTHR35870">
    <property type="entry name" value="PROTEIN, PUTATIVE (AFU_ORTHOLOGUE AFUA_5G03330)-RELATED"/>
    <property type="match status" value="1"/>
</dbReference>
<name>A0AAD7V278_9FUNG</name>
<proteinExistence type="predicted"/>
<dbReference type="AlphaFoldDB" id="A0AAD7V278"/>
<dbReference type="RefSeq" id="XP_058342373.1">
    <property type="nucleotide sequence ID" value="XM_058486787.1"/>
</dbReference>
<evidence type="ECO:0000313" key="2">
    <source>
        <dbReference type="EMBL" id="KAJ8657460.1"/>
    </source>
</evidence>
<sequence>MAVDKFVSPSVSKIQLPGVVKGQQRHPMLEKNHKEHHMFFNKAGFHNHMVHQYLSAYALGATPERLQEIFDAHASFQRPLPPHSKVVELTRDNYREHLGNRDWYPSYLEFFKKEIDELGVEKAVQYWIFKDDMLPRFVGAAIHPLIHMGYAAEFDIPYVAAEALASTACAQGYLAPMMVEESNNNTDAIEHTLLDLVEKIRKDPDLDGVAKYSDEAKLMNVVHSNTAVQKIREAVTLWNVNERNLEAKMKDLFVSIMLLYAGSGVRNNRYKLDFFLAHALTSTHAVFNTVQQYLDRSQAAKLMRAHVATALVWYLARGKPSVDVEALTHYQSPSVSTNEHNPWLQVLDRALGYHEAHVIKVVRATAVGQMMYGDQYPNVWLKAAQMTLDHAGGDSSRGNWEFEGVGFDETWTRRDGKM</sequence>
<organism evidence="2 3">
    <name type="scientific">Lichtheimia ornata</name>
    <dbReference type="NCBI Taxonomy" id="688661"/>
    <lineage>
        <taxon>Eukaryota</taxon>
        <taxon>Fungi</taxon>
        <taxon>Fungi incertae sedis</taxon>
        <taxon>Mucoromycota</taxon>
        <taxon>Mucoromycotina</taxon>
        <taxon>Mucoromycetes</taxon>
        <taxon>Mucorales</taxon>
        <taxon>Lichtheimiaceae</taxon>
        <taxon>Lichtheimia</taxon>
    </lineage>
</organism>
<protein>
    <recommendedName>
        <fullName evidence="4">Oxidoreductase AflY</fullName>
    </recommendedName>
</protein>
<evidence type="ECO:0000313" key="3">
    <source>
        <dbReference type="Proteomes" id="UP001234581"/>
    </source>
</evidence>
<accession>A0AAD7V278</accession>
<evidence type="ECO:0000256" key="1">
    <source>
        <dbReference type="ARBA" id="ARBA00023002"/>
    </source>
</evidence>
<dbReference type="InterPro" id="IPR025337">
    <property type="entry name" value="Questin_oxidase-like"/>
</dbReference>
<dbReference type="EMBL" id="JARTCD010000031">
    <property type="protein sequence ID" value="KAJ8657460.1"/>
    <property type="molecule type" value="Genomic_DNA"/>
</dbReference>
<dbReference type="GeneID" id="83214172"/>
<keyword evidence="3" id="KW-1185">Reference proteome</keyword>
<reference evidence="2 3" key="1">
    <citation type="submission" date="2023-03" db="EMBL/GenBank/DDBJ databases">
        <title>Genome sequence of Lichtheimia ornata CBS 291.66.</title>
        <authorList>
            <person name="Mohabir J.T."/>
            <person name="Shea T.P."/>
            <person name="Kurbessoian T."/>
            <person name="Berby B."/>
            <person name="Fontaine J."/>
            <person name="Livny J."/>
            <person name="Gnirke A."/>
            <person name="Stajich J.E."/>
            <person name="Cuomo C.A."/>
        </authorList>
    </citation>
    <scope>NUCLEOTIDE SEQUENCE [LARGE SCALE GENOMIC DNA]</scope>
    <source>
        <strain evidence="2">CBS 291.66</strain>
    </source>
</reference>
<dbReference type="GO" id="GO:0016491">
    <property type="term" value="F:oxidoreductase activity"/>
    <property type="evidence" value="ECO:0007669"/>
    <property type="project" value="UniProtKB-KW"/>
</dbReference>
<dbReference type="Proteomes" id="UP001234581">
    <property type="component" value="Unassembled WGS sequence"/>
</dbReference>